<organism evidence="1 2">
    <name type="scientific">Panagrolaimus sp. ES5</name>
    <dbReference type="NCBI Taxonomy" id="591445"/>
    <lineage>
        <taxon>Eukaryota</taxon>
        <taxon>Metazoa</taxon>
        <taxon>Ecdysozoa</taxon>
        <taxon>Nematoda</taxon>
        <taxon>Chromadorea</taxon>
        <taxon>Rhabditida</taxon>
        <taxon>Tylenchina</taxon>
        <taxon>Panagrolaimomorpha</taxon>
        <taxon>Panagrolaimoidea</taxon>
        <taxon>Panagrolaimidae</taxon>
        <taxon>Panagrolaimus</taxon>
    </lineage>
</organism>
<dbReference type="Proteomes" id="UP000887579">
    <property type="component" value="Unplaced"/>
</dbReference>
<protein>
    <submittedName>
        <fullName evidence="2">Uncharacterized protein</fullName>
    </submittedName>
</protein>
<name>A0AC34GPT3_9BILA</name>
<evidence type="ECO:0000313" key="1">
    <source>
        <dbReference type="Proteomes" id="UP000887579"/>
    </source>
</evidence>
<accession>A0AC34GPT3</accession>
<reference evidence="2" key="1">
    <citation type="submission" date="2022-11" db="UniProtKB">
        <authorList>
            <consortium name="WormBaseParasite"/>
        </authorList>
    </citation>
    <scope>IDENTIFICATION</scope>
</reference>
<dbReference type="WBParaSite" id="ES5_v2.g6547.t1">
    <property type="protein sequence ID" value="ES5_v2.g6547.t1"/>
    <property type="gene ID" value="ES5_v2.g6547"/>
</dbReference>
<proteinExistence type="predicted"/>
<sequence>MVNYDDSVEEQQWKKEKNKGEKNNSTLSLHISTYENSIEENVEQDDEYSGVKKENSAIIKVFCSLNAFQNPFEFPRQGENDTVQPEIMQFRASQWLTNPNDSNRTTSNPQNESVLDQNVQQNHQNEIDQMDDEDEEEEEEDSFLYSNYYERMTAINRQKKRAAKNCLAGGFAGRDGAANDGAIEGGRHDETVGGFAGRVGTTKATKSSDAGRGRRRGRGRGLDHSFFTFFFTGINK</sequence>
<evidence type="ECO:0000313" key="2">
    <source>
        <dbReference type="WBParaSite" id="ES5_v2.g6547.t1"/>
    </source>
</evidence>